<proteinExistence type="predicted"/>
<feature type="region of interest" description="Disordered" evidence="1">
    <location>
        <begin position="1"/>
        <end position="22"/>
    </location>
</feature>
<organism evidence="2 3">
    <name type="scientific">Durusdinium trenchii</name>
    <dbReference type="NCBI Taxonomy" id="1381693"/>
    <lineage>
        <taxon>Eukaryota</taxon>
        <taxon>Sar</taxon>
        <taxon>Alveolata</taxon>
        <taxon>Dinophyceae</taxon>
        <taxon>Suessiales</taxon>
        <taxon>Symbiodiniaceae</taxon>
        <taxon>Durusdinium</taxon>
    </lineage>
</organism>
<feature type="compositionally biased region" description="Pro residues" evidence="1">
    <location>
        <begin position="407"/>
        <end position="416"/>
    </location>
</feature>
<dbReference type="Proteomes" id="UP001642464">
    <property type="component" value="Unassembled WGS sequence"/>
</dbReference>
<reference evidence="2 3" key="1">
    <citation type="submission" date="2024-02" db="EMBL/GenBank/DDBJ databases">
        <authorList>
            <person name="Chen Y."/>
            <person name="Shah S."/>
            <person name="Dougan E. K."/>
            <person name="Thang M."/>
            <person name="Chan C."/>
        </authorList>
    </citation>
    <scope>NUCLEOTIDE SEQUENCE [LARGE SCALE GENOMIC DNA]</scope>
</reference>
<dbReference type="EMBL" id="CAXAMM010003114">
    <property type="protein sequence ID" value="CAK8998670.1"/>
    <property type="molecule type" value="Genomic_DNA"/>
</dbReference>
<accession>A0ABP0I7Y7</accession>
<feature type="compositionally biased region" description="Low complexity" evidence="1">
    <location>
        <begin position="454"/>
        <end position="466"/>
    </location>
</feature>
<feature type="compositionally biased region" description="Basic and acidic residues" evidence="1">
    <location>
        <begin position="476"/>
        <end position="502"/>
    </location>
</feature>
<name>A0ABP0I7Y7_9DINO</name>
<gene>
    <name evidence="2" type="ORF">SCF082_LOCUS5730</name>
</gene>
<keyword evidence="3" id="KW-1185">Reference proteome</keyword>
<comment type="caution">
    <text evidence="2">The sequence shown here is derived from an EMBL/GenBank/DDBJ whole genome shotgun (WGS) entry which is preliminary data.</text>
</comment>
<feature type="compositionally biased region" description="Basic and acidic residues" evidence="1">
    <location>
        <begin position="422"/>
        <end position="436"/>
    </location>
</feature>
<evidence type="ECO:0000256" key="1">
    <source>
        <dbReference type="SAM" id="MobiDB-lite"/>
    </source>
</evidence>
<protein>
    <submittedName>
        <fullName evidence="2">Uncharacterized protein</fullName>
    </submittedName>
</protein>
<feature type="region of interest" description="Disordered" evidence="1">
    <location>
        <begin position="358"/>
        <end position="502"/>
    </location>
</feature>
<evidence type="ECO:0000313" key="2">
    <source>
        <dbReference type="EMBL" id="CAK8998670.1"/>
    </source>
</evidence>
<evidence type="ECO:0000313" key="3">
    <source>
        <dbReference type="Proteomes" id="UP001642464"/>
    </source>
</evidence>
<sequence>MAPKTTEIKDMDWDRTVPMDPRDPRSIRTQWPCVGNHIPMKWHSNKWGQWKHCSRCALRLEYVPKIGAPANSSALVNPGNVKKALEELQRDLPGHMEPNEELVRVMIEKVIAEERMKTLLAEYQKSWDSAKSKVNKAKEALRPTTSPRSSRTEGYAELRLASPSTATASWEQVTLRPTPAQEPDYLQYLNEDEKMRLMDLVHQRAQQQAQQAPLPNDADPENMEPNYEAAMNLIHVLNEDFKKNLAELVYDGKKPYAMIHYDLLKNRLMILKENNLMLLWLNDMMMNLSQRLKTRNVKVENSEMCIKAITMRWLLDKPRPKVLCPDNAKSLTSQQFVDFFGDNSWKWKELKDMLPGRAYTDVTGDEPKQEETLEPFLPKQPNEETYMPKVRFHSKDKLNRFGFPGDLRPPPLVPPDEPGDNPNKEMLNDYEDKKTSDDDEFTGNEDPSWKKQKTTGSRRSSTTSKTPLLDPGPVDGETKEGETRPGDTLEEPDAKRPRTESDKDDLLLDLNRAIQEIDCGYVMEFDLNFTSNRDQFETIGFVGGHVDDFNRARNLECEEWLKVRQEIDKAYKWGTVKTQEYRHTGLDLQVCERQGQRWVQLSQDFYVETIPDLAIDDHRLRGDLQQEIEKRARQQGKSAVAQMRELQCLCPGYFPDNFEGMMVDTEGEAP</sequence>